<comment type="caution">
    <text evidence="3">The sequence shown here is derived from an EMBL/GenBank/DDBJ whole genome shotgun (WGS) entry which is preliminary data.</text>
</comment>
<dbReference type="NCBIfam" id="TIGR00696">
    <property type="entry name" value="wecG_tagA_cpsF"/>
    <property type="match status" value="1"/>
</dbReference>
<dbReference type="Proteomes" id="UP000697710">
    <property type="component" value="Unassembled WGS sequence"/>
</dbReference>
<reference evidence="3" key="1">
    <citation type="submission" date="2020-04" db="EMBL/GenBank/DDBJ databases">
        <authorList>
            <person name="Zhang T."/>
        </authorList>
    </citation>
    <scope>NUCLEOTIDE SEQUENCE</scope>
    <source>
        <strain evidence="3">HKST-UBA01</strain>
    </source>
</reference>
<gene>
    <name evidence="3" type="ORF">KC729_09865</name>
</gene>
<evidence type="ECO:0000256" key="1">
    <source>
        <dbReference type="ARBA" id="ARBA00022676"/>
    </source>
</evidence>
<dbReference type="CDD" id="cd06533">
    <property type="entry name" value="Glyco_transf_WecG_TagA"/>
    <property type="match status" value="1"/>
</dbReference>
<dbReference type="EMBL" id="JAGQHR010000273">
    <property type="protein sequence ID" value="MCA9727977.1"/>
    <property type="molecule type" value="Genomic_DNA"/>
</dbReference>
<accession>A0A956RQ25</accession>
<evidence type="ECO:0000313" key="3">
    <source>
        <dbReference type="EMBL" id="MCA9727977.1"/>
    </source>
</evidence>
<keyword evidence="2" id="KW-0808">Transferase</keyword>
<name>A0A956RQ25_UNCEI</name>
<protein>
    <submittedName>
        <fullName evidence="3">WecB/TagA/CpsF family glycosyltransferase</fullName>
    </submittedName>
</protein>
<dbReference type="GO" id="GO:0016758">
    <property type="term" value="F:hexosyltransferase activity"/>
    <property type="evidence" value="ECO:0007669"/>
    <property type="project" value="TreeGrafter"/>
</dbReference>
<organism evidence="3 4">
    <name type="scientific">Eiseniibacteriota bacterium</name>
    <dbReference type="NCBI Taxonomy" id="2212470"/>
    <lineage>
        <taxon>Bacteria</taxon>
        <taxon>Candidatus Eiseniibacteriota</taxon>
    </lineage>
</organism>
<dbReference type="Pfam" id="PF03808">
    <property type="entry name" value="Glyco_tran_WecG"/>
    <property type="match status" value="1"/>
</dbReference>
<evidence type="ECO:0000313" key="4">
    <source>
        <dbReference type="Proteomes" id="UP000697710"/>
    </source>
</evidence>
<dbReference type="PANTHER" id="PTHR34136:SF1">
    <property type="entry name" value="UDP-N-ACETYL-D-MANNOSAMINURONIC ACID TRANSFERASE"/>
    <property type="match status" value="1"/>
</dbReference>
<proteinExistence type="predicted"/>
<dbReference type="PANTHER" id="PTHR34136">
    <property type="match status" value="1"/>
</dbReference>
<dbReference type="AlphaFoldDB" id="A0A956RQ25"/>
<sequence length="280" mass="31121">MLNERSIAYTSPETLTSPTRVDMLGTPLDPVTMVGAVARIDEAIRSRRHLRHVAMNAAKLVATRQDPLLRRSVQSAELVTADGQSIVWAARLLGQPVPERVTGIDLMGAVLALAARRGYRVFTLGARQDIVDQAVEKLRRIHPTLNIVGAIHGYYTPEEEGDVVRAIVEARPDILLVAFGTPRKELFLAAHQQQLGVPFCMGIGGSLDVVAGKVRRAPRAMQHLGLEWLFRLIQEPRRLWRRYVISNSSFLSMVLMERFRVQLSGARKPSPEIDTDPARG</sequence>
<evidence type="ECO:0000256" key="2">
    <source>
        <dbReference type="ARBA" id="ARBA00022679"/>
    </source>
</evidence>
<dbReference type="InterPro" id="IPR004629">
    <property type="entry name" value="WecG_TagA_CpsF"/>
</dbReference>
<keyword evidence="1" id="KW-0328">Glycosyltransferase</keyword>
<reference evidence="3" key="2">
    <citation type="journal article" date="2021" name="Microbiome">
        <title>Successional dynamics and alternative stable states in a saline activated sludge microbial community over 9 years.</title>
        <authorList>
            <person name="Wang Y."/>
            <person name="Ye J."/>
            <person name="Ju F."/>
            <person name="Liu L."/>
            <person name="Boyd J.A."/>
            <person name="Deng Y."/>
            <person name="Parks D.H."/>
            <person name="Jiang X."/>
            <person name="Yin X."/>
            <person name="Woodcroft B.J."/>
            <person name="Tyson G.W."/>
            <person name="Hugenholtz P."/>
            <person name="Polz M.F."/>
            <person name="Zhang T."/>
        </authorList>
    </citation>
    <scope>NUCLEOTIDE SEQUENCE</scope>
    <source>
        <strain evidence="3">HKST-UBA01</strain>
    </source>
</reference>